<evidence type="ECO:0000313" key="1">
    <source>
        <dbReference type="EMBL" id="MDD9327280.1"/>
    </source>
</evidence>
<sequence length="224" mass="25736">MGSDDLHKKRKARTLKQKQRKIGIRKSYDRVLIVCEGHKTEPLYFNALREHYQLHTANIEISPSSGSDPMSIVNYAKTRYTEAKNEGNAFDKVYCVFDKDDHTNYPEAIQALANSRPSNVFFAITSVPCFEYWILLHFTYTTKPYFSVAKKSAANAVIDELKNYIPKYEKNSCVFDLVKPHILFTIQNAKRANESAQKDSTDNPTTQIVELVEYLIQLSKINIV</sequence>
<proteinExistence type="predicted"/>
<name>A0A9X4IAD4_9NEIS</name>
<protein>
    <submittedName>
        <fullName evidence="1">RloB family protein</fullName>
    </submittedName>
</protein>
<evidence type="ECO:0000313" key="3">
    <source>
        <dbReference type="Proteomes" id="UP001149607"/>
    </source>
</evidence>
<dbReference type="InterPro" id="IPR025591">
    <property type="entry name" value="RloB"/>
</dbReference>
<reference evidence="2" key="2">
    <citation type="submission" date="2024-02" db="EMBL/GenBank/DDBJ databases">
        <title>Neisseria leonii sp. nov.</title>
        <authorList>
            <person name="Boutroux M."/>
            <person name="Favre-Rochex S."/>
            <person name="Gorgette O."/>
            <person name="Touak G."/>
            <person name="Muhle E."/>
            <person name="Chesneau O."/>
            <person name="Clermont D."/>
            <person name="Rahi P."/>
        </authorList>
    </citation>
    <scope>NUCLEOTIDE SEQUENCE</scope>
    <source>
        <strain evidence="2">51.81</strain>
    </source>
</reference>
<dbReference type="RefSeq" id="WP_274584531.1">
    <property type="nucleotide sequence ID" value="NZ_CP146598.1"/>
</dbReference>
<dbReference type="EMBL" id="CP146598">
    <property type="protein sequence ID" value="WWY03671.1"/>
    <property type="molecule type" value="Genomic_DNA"/>
</dbReference>
<dbReference type="Pfam" id="PF13707">
    <property type="entry name" value="RloB"/>
    <property type="match status" value="1"/>
</dbReference>
<organism evidence="1">
    <name type="scientific">Neisseria leonii</name>
    <dbReference type="NCBI Taxonomy" id="2995413"/>
    <lineage>
        <taxon>Bacteria</taxon>
        <taxon>Pseudomonadati</taxon>
        <taxon>Pseudomonadota</taxon>
        <taxon>Betaproteobacteria</taxon>
        <taxon>Neisseriales</taxon>
        <taxon>Neisseriaceae</taxon>
        <taxon>Neisseria</taxon>
    </lineage>
</organism>
<evidence type="ECO:0000313" key="2">
    <source>
        <dbReference type="EMBL" id="WWY03671.1"/>
    </source>
</evidence>
<accession>A0A9X4IAD4</accession>
<dbReference type="Proteomes" id="UP001149607">
    <property type="component" value="Chromosome"/>
</dbReference>
<dbReference type="EMBL" id="JAPQFL010000001">
    <property type="protein sequence ID" value="MDD9327280.1"/>
    <property type="molecule type" value="Genomic_DNA"/>
</dbReference>
<gene>
    <name evidence="1" type="ORF">ORY91_000663</name>
    <name evidence="2" type="ORF">V9W64_02700</name>
</gene>
<reference evidence="1" key="1">
    <citation type="submission" date="2022-10" db="EMBL/GenBank/DDBJ databases">
        <authorList>
            <person name="Boutroux M."/>
        </authorList>
    </citation>
    <scope>NUCLEOTIDE SEQUENCE</scope>
    <source>
        <strain evidence="1">51.81</strain>
    </source>
</reference>
<dbReference type="AlphaFoldDB" id="A0A9X4IAD4"/>
<keyword evidence="3" id="KW-1185">Reference proteome</keyword>